<gene>
    <name evidence="13" type="ORF">H5S09_05545</name>
</gene>
<dbReference type="Proteomes" id="UP000517106">
    <property type="component" value="Unassembled WGS sequence"/>
</dbReference>
<dbReference type="GO" id="GO:0000155">
    <property type="term" value="F:phosphorelay sensor kinase activity"/>
    <property type="evidence" value="ECO:0007669"/>
    <property type="project" value="TreeGrafter"/>
</dbReference>
<dbReference type="InterPro" id="IPR005467">
    <property type="entry name" value="His_kinase_dom"/>
</dbReference>
<dbReference type="SMART" id="SM00387">
    <property type="entry name" value="HATPase_c"/>
    <property type="match status" value="1"/>
</dbReference>
<evidence type="ECO:0000256" key="2">
    <source>
        <dbReference type="ARBA" id="ARBA00004651"/>
    </source>
</evidence>
<dbReference type="EC" id="2.7.13.3" evidence="3"/>
<evidence type="ECO:0000256" key="11">
    <source>
        <dbReference type="SAM" id="Phobius"/>
    </source>
</evidence>
<dbReference type="EMBL" id="JACIVA010000046">
    <property type="protein sequence ID" value="MBB1097399.1"/>
    <property type="molecule type" value="Genomic_DNA"/>
</dbReference>
<keyword evidence="10 11" id="KW-0472">Membrane</keyword>
<evidence type="ECO:0000256" key="1">
    <source>
        <dbReference type="ARBA" id="ARBA00000085"/>
    </source>
</evidence>
<organism evidence="13 14">
    <name type="scientific">Limosilactobacillus rudii</name>
    <dbReference type="NCBI Taxonomy" id="2759755"/>
    <lineage>
        <taxon>Bacteria</taxon>
        <taxon>Bacillati</taxon>
        <taxon>Bacillota</taxon>
        <taxon>Bacilli</taxon>
        <taxon>Lactobacillales</taxon>
        <taxon>Lactobacillaceae</taxon>
        <taxon>Limosilactobacillus</taxon>
    </lineage>
</organism>
<evidence type="ECO:0000256" key="7">
    <source>
        <dbReference type="ARBA" id="ARBA00022777"/>
    </source>
</evidence>
<dbReference type="InterPro" id="IPR036890">
    <property type="entry name" value="HATPase_C_sf"/>
</dbReference>
<dbReference type="RefSeq" id="WP_182596137.1">
    <property type="nucleotide sequence ID" value="NZ_JACIVA010000046.1"/>
</dbReference>
<feature type="transmembrane region" description="Helical" evidence="11">
    <location>
        <begin position="47"/>
        <end position="65"/>
    </location>
</feature>
<comment type="subcellular location">
    <subcellularLocation>
        <location evidence="2">Cell membrane</location>
        <topology evidence="2">Multi-pass membrane protein</topology>
    </subcellularLocation>
</comment>
<accession>A0A7W3UKT1</accession>
<dbReference type="SUPFAM" id="SSF55874">
    <property type="entry name" value="ATPase domain of HSP90 chaperone/DNA topoisomerase II/histidine kinase"/>
    <property type="match status" value="1"/>
</dbReference>
<evidence type="ECO:0000313" key="14">
    <source>
        <dbReference type="Proteomes" id="UP000517106"/>
    </source>
</evidence>
<keyword evidence="7 13" id="KW-0418">Kinase</keyword>
<dbReference type="GO" id="GO:0005886">
    <property type="term" value="C:plasma membrane"/>
    <property type="evidence" value="ECO:0007669"/>
    <property type="project" value="UniProtKB-SubCell"/>
</dbReference>
<dbReference type="Pfam" id="PF02518">
    <property type="entry name" value="HATPase_c"/>
    <property type="match status" value="1"/>
</dbReference>
<keyword evidence="6 11" id="KW-0812">Transmembrane</keyword>
<dbReference type="InterPro" id="IPR003594">
    <property type="entry name" value="HATPase_dom"/>
</dbReference>
<dbReference type="InterPro" id="IPR050351">
    <property type="entry name" value="BphY/WalK/GraS-like"/>
</dbReference>
<dbReference type="GO" id="GO:0016036">
    <property type="term" value="P:cellular response to phosphate starvation"/>
    <property type="evidence" value="ECO:0007669"/>
    <property type="project" value="TreeGrafter"/>
</dbReference>
<evidence type="ECO:0000256" key="4">
    <source>
        <dbReference type="ARBA" id="ARBA00022475"/>
    </source>
</evidence>
<proteinExistence type="predicted"/>
<name>A0A7W3UKT1_9LACO</name>
<dbReference type="AlphaFoldDB" id="A0A7W3UKT1"/>
<evidence type="ECO:0000256" key="10">
    <source>
        <dbReference type="ARBA" id="ARBA00023136"/>
    </source>
</evidence>
<comment type="catalytic activity">
    <reaction evidence="1">
        <text>ATP + protein L-histidine = ADP + protein N-phospho-L-histidine.</text>
        <dbReference type="EC" id="2.7.13.3"/>
    </reaction>
</comment>
<feature type="transmembrane region" description="Helical" evidence="11">
    <location>
        <begin position="12"/>
        <end position="35"/>
    </location>
</feature>
<dbReference type="PANTHER" id="PTHR45453">
    <property type="entry name" value="PHOSPHATE REGULON SENSOR PROTEIN PHOR"/>
    <property type="match status" value="1"/>
</dbReference>
<dbReference type="GO" id="GO:0004721">
    <property type="term" value="F:phosphoprotein phosphatase activity"/>
    <property type="evidence" value="ECO:0007669"/>
    <property type="project" value="TreeGrafter"/>
</dbReference>
<evidence type="ECO:0000256" key="8">
    <source>
        <dbReference type="ARBA" id="ARBA00022989"/>
    </source>
</evidence>
<sequence>MNKKHFYLLLRSSLPVIGCYLILCGLVDLLIVLYNLPSILLGDLFRFSLPLLIVYLIASWSFSSYKSSRLNLNRIEDFTPTNTTEAKLSTLLKDNQRDTNTTIHQLRLTQQNQFDHLELLVHEIKNYLTSLNAAAENGSTVSSKEVKANVHQANYYLNLLLSDERLAMDNNDFAFQWVNLEQLVNEVIQQNSAIFINKQLTPILHNLKNITVLTDRKWLRFCIEQLLSNAIKYSATSTIDISWEINSLKIKDYGIGILTDDLPRIFENGFTGHNGHQTTLSTGMGLYLVKKVTDQLNFTINVTSTIGEGTTASLTFNSDNYKV</sequence>
<evidence type="ECO:0000313" key="13">
    <source>
        <dbReference type="EMBL" id="MBB1097399.1"/>
    </source>
</evidence>
<keyword evidence="5" id="KW-0808">Transferase</keyword>
<dbReference type="PROSITE" id="PS50109">
    <property type="entry name" value="HIS_KIN"/>
    <property type="match status" value="1"/>
</dbReference>
<reference evidence="13 14" key="1">
    <citation type="submission" date="2020-07" db="EMBL/GenBank/DDBJ databases">
        <title>Description of Limosilactobacillus balticus sp. nov., Limosilactobacillus agrestis sp. nov., Limosilactobacillus albertensis sp. nov., Limosilactobacillus rudii sp. nov., Limosilactobacillus fastidiosus sp. nov., five novel Limosilactobacillus species isolated from the vertebrate gastrointestinal tract, and proposal of 6 subspecies of Limosilactobacillus reuteri adapted to the gastrointestinal tract of specific vertebrate hosts.</title>
        <authorList>
            <person name="Li F."/>
            <person name="Cheng C."/>
            <person name="Zheng J."/>
            <person name="Quevedo R.M."/>
            <person name="Li J."/>
            <person name="Roos S."/>
            <person name="Gaenzle M.G."/>
            <person name="Walter J."/>
        </authorList>
    </citation>
    <scope>NUCLEOTIDE SEQUENCE [LARGE SCALE GENOMIC DNA]</scope>
    <source>
        <strain evidence="13 14">STM2_1</strain>
    </source>
</reference>
<keyword evidence="14" id="KW-1185">Reference proteome</keyword>
<keyword evidence="8 11" id="KW-1133">Transmembrane helix</keyword>
<dbReference type="PANTHER" id="PTHR45453:SF2">
    <property type="entry name" value="HISTIDINE KINASE"/>
    <property type="match status" value="1"/>
</dbReference>
<evidence type="ECO:0000256" key="5">
    <source>
        <dbReference type="ARBA" id="ARBA00022679"/>
    </source>
</evidence>
<comment type="caution">
    <text evidence="13">The sequence shown here is derived from an EMBL/GenBank/DDBJ whole genome shotgun (WGS) entry which is preliminary data.</text>
</comment>
<dbReference type="Gene3D" id="3.30.565.10">
    <property type="entry name" value="Histidine kinase-like ATPase, C-terminal domain"/>
    <property type="match status" value="1"/>
</dbReference>
<evidence type="ECO:0000256" key="3">
    <source>
        <dbReference type="ARBA" id="ARBA00012438"/>
    </source>
</evidence>
<evidence type="ECO:0000256" key="6">
    <source>
        <dbReference type="ARBA" id="ARBA00022692"/>
    </source>
</evidence>
<keyword evidence="4" id="KW-1003">Cell membrane</keyword>
<keyword evidence="9" id="KW-0902">Two-component regulatory system</keyword>
<feature type="domain" description="Histidine kinase" evidence="12">
    <location>
        <begin position="119"/>
        <end position="320"/>
    </location>
</feature>
<evidence type="ECO:0000259" key="12">
    <source>
        <dbReference type="PROSITE" id="PS50109"/>
    </source>
</evidence>
<protein>
    <recommendedName>
        <fullName evidence="3">histidine kinase</fullName>
        <ecNumber evidence="3">2.7.13.3</ecNumber>
    </recommendedName>
</protein>
<evidence type="ECO:0000256" key="9">
    <source>
        <dbReference type="ARBA" id="ARBA00023012"/>
    </source>
</evidence>